<dbReference type="Proteomes" id="UP000003082">
    <property type="component" value="Unassembled WGS sequence"/>
</dbReference>
<gene>
    <name evidence="1" type="ORF">CAMRE0001_3129</name>
</gene>
<keyword evidence="2" id="KW-1185">Reference proteome</keyword>
<accession>B9D144</accession>
<evidence type="ECO:0000313" key="2">
    <source>
        <dbReference type="Proteomes" id="UP000003082"/>
    </source>
</evidence>
<reference evidence="1 2" key="1">
    <citation type="submission" date="2008-08" db="EMBL/GenBank/DDBJ databases">
        <authorList>
            <person name="Madupu R."/>
            <person name="Durkin A.S."/>
            <person name="Torralba M."/>
            <person name="Methe B."/>
            <person name="Sutton G.G."/>
            <person name="Strausberg R.L."/>
            <person name="Nelson K.E."/>
        </authorList>
    </citation>
    <scope>NUCLEOTIDE SEQUENCE [LARGE SCALE GENOMIC DNA]</scope>
    <source>
        <strain evidence="1 2">RM3267</strain>
    </source>
</reference>
<comment type="caution">
    <text evidence="1">The sequence shown here is derived from an EMBL/GenBank/DDBJ whole genome shotgun (WGS) entry which is preliminary data.</text>
</comment>
<evidence type="ECO:0000313" key="1">
    <source>
        <dbReference type="EMBL" id="EEF14210.1"/>
    </source>
</evidence>
<protein>
    <submittedName>
        <fullName evidence="1">Uncharacterized protein</fullName>
    </submittedName>
</protein>
<sequence length="41" mass="5188">MKRKRKFLKEFVKFFKKGILSKRNILKNRYKRPYANQVKRT</sequence>
<proteinExistence type="predicted"/>
<dbReference type="AlphaFoldDB" id="B9D144"/>
<dbReference type="EMBL" id="ACFU01000008">
    <property type="protein sequence ID" value="EEF14210.1"/>
    <property type="molecule type" value="Genomic_DNA"/>
</dbReference>
<name>B9D144_CAMRE</name>
<dbReference type="STRING" id="553218.CAMRE0001_3129"/>
<organism evidence="1 2">
    <name type="scientific">Campylobacter rectus RM3267</name>
    <dbReference type="NCBI Taxonomy" id="553218"/>
    <lineage>
        <taxon>Bacteria</taxon>
        <taxon>Pseudomonadati</taxon>
        <taxon>Campylobacterota</taxon>
        <taxon>Epsilonproteobacteria</taxon>
        <taxon>Campylobacterales</taxon>
        <taxon>Campylobacteraceae</taxon>
        <taxon>Campylobacter</taxon>
    </lineage>
</organism>